<protein>
    <submittedName>
        <fullName evidence="2">Uncharacterized protein</fullName>
    </submittedName>
</protein>
<organism evidence="2 3">
    <name type="scientific">Rubus argutus</name>
    <name type="common">Southern blackberry</name>
    <dbReference type="NCBI Taxonomy" id="59490"/>
    <lineage>
        <taxon>Eukaryota</taxon>
        <taxon>Viridiplantae</taxon>
        <taxon>Streptophyta</taxon>
        <taxon>Embryophyta</taxon>
        <taxon>Tracheophyta</taxon>
        <taxon>Spermatophyta</taxon>
        <taxon>Magnoliopsida</taxon>
        <taxon>eudicotyledons</taxon>
        <taxon>Gunneridae</taxon>
        <taxon>Pentapetalae</taxon>
        <taxon>rosids</taxon>
        <taxon>fabids</taxon>
        <taxon>Rosales</taxon>
        <taxon>Rosaceae</taxon>
        <taxon>Rosoideae</taxon>
        <taxon>Rosoideae incertae sedis</taxon>
        <taxon>Rubus</taxon>
    </lineage>
</organism>
<evidence type="ECO:0000313" key="2">
    <source>
        <dbReference type="EMBL" id="KAK9939423.1"/>
    </source>
</evidence>
<accession>A0AAW1XSH5</accession>
<comment type="caution">
    <text evidence="2">The sequence shown here is derived from an EMBL/GenBank/DDBJ whole genome shotgun (WGS) entry which is preliminary data.</text>
</comment>
<keyword evidence="3" id="KW-1185">Reference proteome</keyword>
<dbReference type="EMBL" id="JBEDUW010000003">
    <property type="protein sequence ID" value="KAK9939423.1"/>
    <property type="molecule type" value="Genomic_DNA"/>
</dbReference>
<sequence length="72" mass="7640">MTTVDGSTDEKTVARTWSDVGSGEGNKMGSGSDEMGRTQDRGYCRGEGRDQGDTGYEASTGRLMSGQHNLGF</sequence>
<name>A0AAW1XSH5_RUBAR</name>
<evidence type="ECO:0000256" key="1">
    <source>
        <dbReference type="SAM" id="MobiDB-lite"/>
    </source>
</evidence>
<feature type="region of interest" description="Disordered" evidence="1">
    <location>
        <begin position="1"/>
        <end position="72"/>
    </location>
</feature>
<dbReference type="Proteomes" id="UP001457282">
    <property type="component" value="Unassembled WGS sequence"/>
</dbReference>
<dbReference type="AlphaFoldDB" id="A0AAW1XSH5"/>
<proteinExistence type="predicted"/>
<reference evidence="2 3" key="1">
    <citation type="journal article" date="2023" name="G3 (Bethesda)">
        <title>A chromosome-length genome assembly and annotation of blackberry (Rubus argutus, cv. 'Hillquist').</title>
        <authorList>
            <person name="Bruna T."/>
            <person name="Aryal R."/>
            <person name="Dudchenko O."/>
            <person name="Sargent D.J."/>
            <person name="Mead D."/>
            <person name="Buti M."/>
            <person name="Cavallini A."/>
            <person name="Hytonen T."/>
            <person name="Andres J."/>
            <person name="Pham M."/>
            <person name="Weisz D."/>
            <person name="Mascagni F."/>
            <person name="Usai G."/>
            <person name="Natali L."/>
            <person name="Bassil N."/>
            <person name="Fernandez G.E."/>
            <person name="Lomsadze A."/>
            <person name="Armour M."/>
            <person name="Olukolu B."/>
            <person name="Poorten T."/>
            <person name="Britton C."/>
            <person name="Davik J."/>
            <person name="Ashrafi H."/>
            <person name="Aiden E.L."/>
            <person name="Borodovsky M."/>
            <person name="Worthington M."/>
        </authorList>
    </citation>
    <scope>NUCLEOTIDE SEQUENCE [LARGE SCALE GENOMIC DNA]</scope>
    <source>
        <strain evidence="2">PI 553951</strain>
    </source>
</reference>
<gene>
    <name evidence="2" type="ORF">M0R45_016119</name>
</gene>
<feature type="compositionally biased region" description="Basic and acidic residues" evidence="1">
    <location>
        <begin position="34"/>
        <end position="52"/>
    </location>
</feature>
<evidence type="ECO:0000313" key="3">
    <source>
        <dbReference type="Proteomes" id="UP001457282"/>
    </source>
</evidence>